<dbReference type="EMBL" id="JAOYFB010000002">
    <property type="protein sequence ID" value="KAK4008413.1"/>
    <property type="molecule type" value="Genomic_DNA"/>
</dbReference>
<evidence type="ECO:0000313" key="2">
    <source>
        <dbReference type="EMBL" id="KAK4008413.1"/>
    </source>
</evidence>
<evidence type="ECO:0000256" key="1">
    <source>
        <dbReference type="SAM" id="MobiDB-lite"/>
    </source>
</evidence>
<evidence type="ECO:0000313" key="3">
    <source>
        <dbReference type="Proteomes" id="UP001234178"/>
    </source>
</evidence>
<organism evidence="2 3">
    <name type="scientific">Daphnia magna</name>
    <dbReference type="NCBI Taxonomy" id="35525"/>
    <lineage>
        <taxon>Eukaryota</taxon>
        <taxon>Metazoa</taxon>
        <taxon>Ecdysozoa</taxon>
        <taxon>Arthropoda</taxon>
        <taxon>Crustacea</taxon>
        <taxon>Branchiopoda</taxon>
        <taxon>Diplostraca</taxon>
        <taxon>Cladocera</taxon>
        <taxon>Anomopoda</taxon>
        <taxon>Daphniidae</taxon>
        <taxon>Daphnia</taxon>
    </lineage>
</organism>
<proteinExistence type="predicted"/>
<accession>A0ABQ9Z682</accession>
<comment type="caution">
    <text evidence="2">The sequence shown here is derived from an EMBL/GenBank/DDBJ whole genome shotgun (WGS) entry which is preliminary data.</text>
</comment>
<gene>
    <name evidence="2" type="ORF">OUZ56_013554</name>
</gene>
<name>A0ABQ9Z682_9CRUS</name>
<keyword evidence="3" id="KW-1185">Reference proteome</keyword>
<dbReference type="Proteomes" id="UP001234178">
    <property type="component" value="Unassembled WGS sequence"/>
</dbReference>
<reference evidence="2 3" key="1">
    <citation type="journal article" date="2023" name="Nucleic Acids Res.">
        <title>The hologenome of Daphnia magna reveals possible DNA methylation and microbiome-mediated evolution of the host genome.</title>
        <authorList>
            <person name="Chaturvedi A."/>
            <person name="Li X."/>
            <person name="Dhandapani V."/>
            <person name="Marshall H."/>
            <person name="Kissane S."/>
            <person name="Cuenca-Cambronero M."/>
            <person name="Asole G."/>
            <person name="Calvet F."/>
            <person name="Ruiz-Romero M."/>
            <person name="Marangio P."/>
            <person name="Guigo R."/>
            <person name="Rago D."/>
            <person name="Mirbahai L."/>
            <person name="Eastwood N."/>
            <person name="Colbourne J.K."/>
            <person name="Zhou J."/>
            <person name="Mallon E."/>
            <person name="Orsini L."/>
        </authorList>
    </citation>
    <scope>NUCLEOTIDE SEQUENCE [LARGE SCALE GENOMIC DNA]</scope>
    <source>
        <strain evidence="2">LRV0_1</strain>
    </source>
</reference>
<protein>
    <submittedName>
        <fullName evidence="2">Uncharacterized protein</fullName>
    </submittedName>
</protein>
<sequence>MQDRKFILSNVWERREYLHDLLWRSGSETHSPMQMEAQTHYHTNCISPSLAVVTSQIDSYMKCRNNSNIFLHYEKFVLWRKKAPYNSYIFDYNFKRRDDHTGHQEQKEFEDPDASNAERSAGMGNIGFKKRLAVVKGMVIQA</sequence>
<feature type="region of interest" description="Disordered" evidence="1">
    <location>
        <begin position="101"/>
        <end position="121"/>
    </location>
</feature>